<dbReference type="Proteomes" id="UP001497522">
    <property type="component" value="Chromosome 16"/>
</dbReference>
<name>A0ABP1ATV3_9BRYO</name>
<dbReference type="PANTHER" id="PTHR48467">
    <property type="entry name" value="GLUTAMATE SYNTHASE 1 [NADH], CHLOROPLASTIC-LIKE"/>
    <property type="match status" value="1"/>
</dbReference>
<evidence type="ECO:0000313" key="11">
    <source>
        <dbReference type="Proteomes" id="UP001497522"/>
    </source>
</evidence>
<proteinExistence type="inferred from homology"/>
<reference evidence="10" key="1">
    <citation type="submission" date="2024-03" db="EMBL/GenBank/DDBJ databases">
        <authorList>
            <consortium name="ELIXIR-Norway"/>
            <consortium name="Elixir Norway"/>
        </authorList>
    </citation>
    <scope>NUCLEOTIDE SEQUENCE</scope>
</reference>
<dbReference type="Gene3D" id="3.40.50.720">
    <property type="entry name" value="NAD(P)-binding Rossmann-like Domain"/>
    <property type="match status" value="1"/>
</dbReference>
<keyword evidence="4 8" id="KW-0274">FAD</keyword>
<dbReference type="Gene3D" id="3.50.50.60">
    <property type="entry name" value="FAD/NAD(P)-binding domain"/>
    <property type="match status" value="1"/>
</dbReference>
<keyword evidence="8" id="KW-0496">Mitochondrion</keyword>
<keyword evidence="5 8" id="KW-0521">NADP</keyword>
<evidence type="ECO:0000256" key="7">
    <source>
        <dbReference type="ARBA" id="ARBA00048933"/>
    </source>
</evidence>
<comment type="cofactor">
    <cofactor evidence="1 8">
        <name>FAD</name>
        <dbReference type="ChEBI" id="CHEBI:57692"/>
    </cofactor>
</comment>
<evidence type="ECO:0000256" key="8">
    <source>
        <dbReference type="PIRNR" id="PIRNR000362"/>
    </source>
</evidence>
<organism evidence="10 11">
    <name type="scientific">Sphagnum jensenii</name>
    <dbReference type="NCBI Taxonomy" id="128206"/>
    <lineage>
        <taxon>Eukaryota</taxon>
        <taxon>Viridiplantae</taxon>
        <taxon>Streptophyta</taxon>
        <taxon>Embryophyta</taxon>
        <taxon>Bryophyta</taxon>
        <taxon>Sphagnophytina</taxon>
        <taxon>Sphagnopsida</taxon>
        <taxon>Sphagnales</taxon>
        <taxon>Sphagnaceae</taxon>
        <taxon>Sphagnum</taxon>
    </lineage>
</organism>
<sequence>MRKMAWKPWRHIFWCDGGVNVGRRLITGAAAAAATTPDAAASLLRVCVVGSGPAGFYTAEKVLRRFAKAKVDIVERLPTPFGLVRSGVAPDHPETKVVTNQFSRVAVSGRCSFFGNVRLGMDVSLDELRKLYHVVVLAYGAESDRNLKIPGEDLAGVHSAREFVWWYNGHPDAANLQVDLKSTDTVVILGQGNVALDAARILLRPTSELASTDIAEHALAALHESCIRRVFLVGRRGPVQAACTAKEVREILGVQGLGVRVHPQDLITSPQDLEEMKKSRSHKRVYELFSKAARVEPVTSFETGGRELSFVFFRNPTAFLPSQDGSRVAGVHLEKTILQGEQGSVQRALGTGQFEDLPCGMVLKSIGYKSLSVPGLSFDDYQGRVPNAKGRVLRSGQGTEGTTIENGLYVVGWLKRGPSGIIGTNLVDAEETIDSIAEDESGGLLTNSAAPSQTSVGSDGLETLLKSRGIPSVSFGEWLKVDATEVALGNQRGKPREKIISKDDMLNIAKHVNSSSQTEGIQE</sequence>
<comment type="subcellular location">
    <subcellularLocation>
        <location evidence="8">Mitochondrion</location>
    </subcellularLocation>
</comment>
<feature type="domain" description="FAD/NAD(P)-binding" evidence="9">
    <location>
        <begin position="45"/>
        <end position="208"/>
    </location>
</feature>
<gene>
    <name evidence="10" type="ORF">CSSPJE1EN2_LOCUS9008</name>
</gene>
<evidence type="ECO:0000256" key="6">
    <source>
        <dbReference type="ARBA" id="ARBA00023002"/>
    </source>
</evidence>
<keyword evidence="6 8" id="KW-0560">Oxidoreductase</keyword>
<comment type="catalytic activity">
    <reaction evidence="7 8">
        <text>2 reduced [adrenodoxin] + NADP(+) + H(+) = 2 oxidized [adrenodoxin] + NADPH</text>
        <dbReference type="Rhea" id="RHEA:42312"/>
        <dbReference type="Rhea" id="RHEA-COMP:9998"/>
        <dbReference type="Rhea" id="RHEA-COMP:9999"/>
        <dbReference type="ChEBI" id="CHEBI:15378"/>
        <dbReference type="ChEBI" id="CHEBI:33737"/>
        <dbReference type="ChEBI" id="CHEBI:33738"/>
        <dbReference type="ChEBI" id="CHEBI:57783"/>
        <dbReference type="ChEBI" id="CHEBI:58349"/>
        <dbReference type="EC" id="1.18.1.6"/>
    </reaction>
</comment>
<dbReference type="InterPro" id="IPR036188">
    <property type="entry name" value="FAD/NAD-bd_sf"/>
</dbReference>
<dbReference type="EC" id="1.18.1.6" evidence="8"/>
<protein>
    <recommendedName>
        <fullName evidence="8">NADPH:adrenodoxin oxidoreductase, mitochondrial</fullName>
        <ecNumber evidence="8">1.18.1.6</ecNumber>
    </recommendedName>
</protein>
<dbReference type="PRINTS" id="PR00419">
    <property type="entry name" value="ADXRDTASE"/>
</dbReference>
<dbReference type="PANTHER" id="PTHR48467:SF1">
    <property type="entry name" value="GLUTAMATE SYNTHASE 1 [NADH], CHLOROPLASTIC-LIKE"/>
    <property type="match status" value="1"/>
</dbReference>
<evidence type="ECO:0000256" key="4">
    <source>
        <dbReference type="ARBA" id="ARBA00022827"/>
    </source>
</evidence>
<dbReference type="InterPro" id="IPR023753">
    <property type="entry name" value="FAD/NAD-binding_dom"/>
</dbReference>
<dbReference type="InterPro" id="IPR055275">
    <property type="entry name" value="Ferredox_Rdtase"/>
</dbReference>
<evidence type="ECO:0000256" key="3">
    <source>
        <dbReference type="ARBA" id="ARBA00022630"/>
    </source>
</evidence>
<evidence type="ECO:0000313" key="10">
    <source>
        <dbReference type="EMBL" id="CAK9866013.1"/>
    </source>
</evidence>
<evidence type="ECO:0000259" key="9">
    <source>
        <dbReference type="Pfam" id="PF07992"/>
    </source>
</evidence>
<keyword evidence="3 8" id="KW-0285">Flavoprotein</keyword>
<dbReference type="EMBL" id="OZ023717">
    <property type="protein sequence ID" value="CAK9866013.1"/>
    <property type="molecule type" value="Genomic_DNA"/>
</dbReference>
<evidence type="ECO:0000256" key="1">
    <source>
        <dbReference type="ARBA" id="ARBA00001974"/>
    </source>
</evidence>
<accession>A0ABP1ATV3</accession>
<dbReference type="SUPFAM" id="SSF51971">
    <property type="entry name" value="Nucleotide-binding domain"/>
    <property type="match status" value="1"/>
</dbReference>
<evidence type="ECO:0000256" key="5">
    <source>
        <dbReference type="ARBA" id="ARBA00022857"/>
    </source>
</evidence>
<comment type="similarity">
    <text evidence="2 8">Belongs to the ferredoxin--NADP reductase type 1 family.</text>
</comment>
<keyword evidence="11" id="KW-1185">Reference proteome</keyword>
<dbReference type="InterPro" id="IPR021163">
    <property type="entry name" value="Ferredox_Rdtase_adrenod"/>
</dbReference>
<dbReference type="Pfam" id="PF07992">
    <property type="entry name" value="Pyr_redox_2"/>
    <property type="match status" value="1"/>
</dbReference>
<evidence type="ECO:0000256" key="2">
    <source>
        <dbReference type="ARBA" id="ARBA00008312"/>
    </source>
</evidence>
<dbReference type="PIRSF" id="PIRSF000362">
    <property type="entry name" value="FNR"/>
    <property type="match status" value="1"/>
</dbReference>